<dbReference type="PANTHER" id="PTHR46068:SF1">
    <property type="entry name" value="TRANSPOSASE IS30-LIKE HTH DOMAIN-CONTAINING PROTEIN"/>
    <property type="match status" value="1"/>
</dbReference>
<sequence>MFQNRISRDAWPPNSPDLNPLDYSIWSILEQKACAKPDKTVESLKRALIKAWDEIPVETLAKTVDNFPKRLKACVEAEGDHFE</sequence>
<evidence type="ECO:0000313" key="1">
    <source>
        <dbReference type="Proteomes" id="UP000887540"/>
    </source>
</evidence>
<dbReference type="Proteomes" id="UP000887540">
    <property type="component" value="Unplaced"/>
</dbReference>
<dbReference type="Gene3D" id="3.30.420.10">
    <property type="entry name" value="Ribonuclease H-like superfamily/Ribonuclease H"/>
    <property type="match status" value="1"/>
</dbReference>
<name>A0A914CGD8_9BILA</name>
<dbReference type="InterPro" id="IPR036397">
    <property type="entry name" value="RNaseH_sf"/>
</dbReference>
<keyword evidence="1" id="KW-1185">Reference proteome</keyword>
<reference evidence="2" key="1">
    <citation type="submission" date="2022-11" db="UniProtKB">
        <authorList>
            <consortium name="WormBaseParasite"/>
        </authorList>
    </citation>
    <scope>IDENTIFICATION</scope>
</reference>
<evidence type="ECO:0000313" key="2">
    <source>
        <dbReference type="WBParaSite" id="ACRNAN_scaffold10302.g22590.t1"/>
    </source>
</evidence>
<protein>
    <submittedName>
        <fullName evidence="2">Transposase</fullName>
    </submittedName>
</protein>
<accession>A0A914CGD8</accession>
<dbReference type="AlphaFoldDB" id="A0A914CGD8"/>
<proteinExistence type="predicted"/>
<organism evidence="1 2">
    <name type="scientific">Acrobeloides nanus</name>
    <dbReference type="NCBI Taxonomy" id="290746"/>
    <lineage>
        <taxon>Eukaryota</taxon>
        <taxon>Metazoa</taxon>
        <taxon>Ecdysozoa</taxon>
        <taxon>Nematoda</taxon>
        <taxon>Chromadorea</taxon>
        <taxon>Rhabditida</taxon>
        <taxon>Tylenchina</taxon>
        <taxon>Cephalobomorpha</taxon>
        <taxon>Cephaloboidea</taxon>
        <taxon>Cephalobidae</taxon>
        <taxon>Acrobeloides</taxon>
    </lineage>
</organism>
<dbReference type="GO" id="GO:0003676">
    <property type="term" value="F:nucleic acid binding"/>
    <property type="evidence" value="ECO:0007669"/>
    <property type="project" value="InterPro"/>
</dbReference>
<dbReference type="PANTHER" id="PTHR46068">
    <property type="entry name" value="PROTEIN CBG27172"/>
    <property type="match status" value="1"/>
</dbReference>
<dbReference type="WBParaSite" id="ACRNAN_scaffold10302.g22590.t1">
    <property type="protein sequence ID" value="ACRNAN_scaffold10302.g22590.t1"/>
    <property type="gene ID" value="ACRNAN_scaffold10302.g22590"/>
</dbReference>